<dbReference type="Pfam" id="PF00754">
    <property type="entry name" value="F5_F8_type_C"/>
    <property type="match status" value="1"/>
</dbReference>
<gene>
    <name evidence="13" type="ORF">DNTS_025544</name>
</gene>
<dbReference type="PROSITE" id="PS50068">
    <property type="entry name" value="LDLRA_2"/>
    <property type="match status" value="2"/>
</dbReference>
<dbReference type="InterPro" id="IPR036383">
    <property type="entry name" value="TSP1_rpt_sf"/>
</dbReference>
<keyword evidence="7" id="KW-0472">Membrane</keyword>
<dbReference type="Gene3D" id="2.60.120.260">
    <property type="entry name" value="Galactose-binding domain-like"/>
    <property type="match status" value="1"/>
</dbReference>
<dbReference type="SMART" id="SM00209">
    <property type="entry name" value="TSP1"/>
    <property type="match status" value="2"/>
</dbReference>
<dbReference type="InterPro" id="IPR002172">
    <property type="entry name" value="LDrepeatLR_classA_rpt"/>
</dbReference>
<dbReference type="PROSITE" id="PS01286">
    <property type="entry name" value="FA58C_2"/>
    <property type="match status" value="1"/>
</dbReference>
<dbReference type="SMART" id="SM00192">
    <property type="entry name" value="LDLa"/>
    <property type="match status" value="2"/>
</dbReference>
<proteinExistence type="inferred from homology"/>
<feature type="disulfide bond" evidence="10">
    <location>
        <begin position="305"/>
        <end position="320"/>
    </location>
</feature>
<dbReference type="InterPro" id="IPR036055">
    <property type="entry name" value="LDL_receptor-like_sf"/>
</dbReference>
<dbReference type="PRINTS" id="PR01705">
    <property type="entry name" value="TSP1REPEAT"/>
</dbReference>
<dbReference type="CDD" id="cd00112">
    <property type="entry name" value="LDLa"/>
    <property type="match status" value="2"/>
</dbReference>
<keyword evidence="5" id="KW-0677">Repeat</keyword>
<feature type="disulfide bond" evidence="10">
    <location>
        <begin position="293"/>
        <end position="311"/>
    </location>
</feature>
<comment type="subcellular location">
    <subcellularLocation>
        <location evidence="1">Membrane</location>
        <topology evidence="1">Single-pass membrane protein</topology>
    </subcellularLocation>
</comment>
<keyword evidence="8 10" id="KW-1015">Disulfide bond</keyword>
<dbReference type="SUPFAM" id="SSF57424">
    <property type="entry name" value="LDL receptor-like module"/>
    <property type="match status" value="2"/>
</dbReference>
<dbReference type="PROSITE" id="PS50022">
    <property type="entry name" value="FA58C_3"/>
    <property type="match status" value="1"/>
</dbReference>
<dbReference type="Pfam" id="PF00057">
    <property type="entry name" value="Ldl_recept_a"/>
    <property type="match status" value="2"/>
</dbReference>
<name>A0A553Q953_9TELE</name>
<dbReference type="Proteomes" id="UP000316079">
    <property type="component" value="Unassembled WGS sequence"/>
</dbReference>
<feature type="domain" description="F5/8 type C" evidence="12">
    <location>
        <begin position="10"/>
        <end position="164"/>
    </location>
</feature>
<feature type="disulfide bond" evidence="10">
    <location>
        <begin position="243"/>
        <end position="261"/>
    </location>
</feature>
<comment type="caution">
    <text evidence="13">The sequence shown here is derived from an EMBL/GenBank/DDBJ whole genome shotgun (WGS) entry which is preliminary data.</text>
</comment>
<evidence type="ECO:0000259" key="12">
    <source>
        <dbReference type="PROSITE" id="PS50022"/>
    </source>
</evidence>
<evidence type="ECO:0000313" key="14">
    <source>
        <dbReference type="Proteomes" id="UP000316079"/>
    </source>
</evidence>
<dbReference type="InterPro" id="IPR052065">
    <property type="entry name" value="Compl_asym_regulator"/>
</dbReference>
<evidence type="ECO:0000256" key="4">
    <source>
        <dbReference type="ARBA" id="ARBA00022692"/>
    </source>
</evidence>
<dbReference type="GO" id="GO:0016020">
    <property type="term" value="C:membrane"/>
    <property type="evidence" value="ECO:0007669"/>
    <property type="project" value="UniProtKB-SubCell"/>
</dbReference>
<reference evidence="13 14" key="1">
    <citation type="journal article" date="2019" name="Sci. Data">
        <title>Hybrid genome assembly and annotation of Danionella translucida.</title>
        <authorList>
            <person name="Kadobianskyi M."/>
            <person name="Schulze L."/>
            <person name="Schuelke M."/>
            <person name="Judkewitz B."/>
        </authorList>
    </citation>
    <scope>NUCLEOTIDE SEQUENCE [LARGE SCALE GENOMIC DNA]</scope>
    <source>
        <strain evidence="13 14">Bolton</strain>
    </source>
</reference>
<keyword evidence="4" id="KW-0812">Transmembrane</keyword>
<keyword evidence="14" id="KW-1185">Reference proteome</keyword>
<feature type="disulfide bond" evidence="10">
    <location>
        <begin position="236"/>
        <end position="248"/>
    </location>
</feature>
<evidence type="ECO:0000256" key="8">
    <source>
        <dbReference type="ARBA" id="ARBA00023157"/>
    </source>
</evidence>
<feature type="disulfide bond" evidence="10">
    <location>
        <begin position="255"/>
        <end position="270"/>
    </location>
</feature>
<accession>A0A553Q953</accession>
<dbReference type="PROSITE" id="PS01285">
    <property type="entry name" value="FA58C_1"/>
    <property type="match status" value="1"/>
</dbReference>
<evidence type="ECO:0000256" key="7">
    <source>
        <dbReference type="ARBA" id="ARBA00023136"/>
    </source>
</evidence>
<dbReference type="OrthoDB" id="6262482at2759"/>
<dbReference type="STRING" id="623744.A0A553Q953"/>
<dbReference type="InterPro" id="IPR008979">
    <property type="entry name" value="Galactose-bd-like_sf"/>
</dbReference>
<evidence type="ECO:0000256" key="3">
    <source>
        <dbReference type="ARBA" id="ARBA00022536"/>
    </source>
</evidence>
<evidence type="ECO:0000313" key="13">
    <source>
        <dbReference type="EMBL" id="TRY86459.1"/>
    </source>
</evidence>
<dbReference type="Gene3D" id="4.10.400.10">
    <property type="entry name" value="Low-density Lipoprotein Receptor"/>
    <property type="match status" value="2"/>
</dbReference>
<evidence type="ECO:0000256" key="6">
    <source>
        <dbReference type="ARBA" id="ARBA00022989"/>
    </source>
</evidence>
<evidence type="ECO:0000256" key="11">
    <source>
        <dbReference type="SAM" id="MobiDB-lite"/>
    </source>
</evidence>
<dbReference type="SMART" id="SM00231">
    <property type="entry name" value="FA58C"/>
    <property type="match status" value="1"/>
</dbReference>
<organism evidence="13 14">
    <name type="scientific">Danionella cerebrum</name>
    <dbReference type="NCBI Taxonomy" id="2873325"/>
    <lineage>
        <taxon>Eukaryota</taxon>
        <taxon>Metazoa</taxon>
        <taxon>Chordata</taxon>
        <taxon>Craniata</taxon>
        <taxon>Vertebrata</taxon>
        <taxon>Euteleostomi</taxon>
        <taxon>Actinopterygii</taxon>
        <taxon>Neopterygii</taxon>
        <taxon>Teleostei</taxon>
        <taxon>Ostariophysi</taxon>
        <taxon>Cypriniformes</taxon>
        <taxon>Danionidae</taxon>
        <taxon>Danioninae</taxon>
        <taxon>Danionella</taxon>
    </lineage>
</organism>
<feature type="non-terminal residue" evidence="13">
    <location>
        <position position="1"/>
    </location>
</feature>
<evidence type="ECO:0000256" key="2">
    <source>
        <dbReference type="ARBA" id="ARBA00009939"/>
    </source>
</evidence>
<protein>
    <recommendedName>
        <fullName evidence="12">F5/8 type C domain-containing protein</fullName>
    </recommendedName>
</protein>
<dbReference type="PRINTS" id="PR00261">
    <property type="entry name" value="LDLRECEPTOR"/>
</dbReference>
<dbReference type="PANTHER" id="PTHR22906:SF21">
    <property type="entry name" value="SEMA DOMAIN-CONTAINING PROTEIN"/>
    <property type="match status" value="1"/>
</dbReference>
<feature type="disulfide bond" evidence="10">
    <location>
        <begin position="286"/>
        <end position="298"/>
    </location>
</feature>
<keyword evidence="9" id="KW-0325">Glycoprotein</keyword>
<dbReference type="InterPro" id="IPR000421">
    <property type="entry name" value="FA58C"/>
</dbReference>
<dbReference type="SUPFAM" id="SSF82895">
    <property type="entry name" value="TSP-1 type 1 repeat"/>
    <property type="match status" value="2"/>
</dbReference>
<keyword evidence="6" id="KW-1133">Transmembrane helix</keyword>
<dbReference type="EMBL" id="SRMA01026216">
    <property type="protein sequence ID" value="TRY86459.1"/>
    <property type="molecule type" value="Genomic_DNA"/>
</dbReference>
<evidence type="ECO:0000256" key="9">
    <source>
        <dbReference type="ARBA" id="ARBA00023180"/>
    </source>
</evidence>
<dbReference type="AlphaFoldDB" id="A0A553Q953"/>
<dbReference type="PANTHER" id="PTHR22906">
    <property type="entry name" value="PROPERDIN"/>
    <property type="match status" value="1"/>
</dbReference>
<evidence type="ECO:0000256" key="5">
    <source>
        <dbReference type="ARBA" id="ARBA00022737"/>
    </source>
</evidence>
<feature type="region of interest" description="Disordered" evidence="11">
    <location>
        <begin position="175"/>
        <end position="221"/>
    </location>
</feature>
<evidence type="ECO:0000256" key="10">
    <source>
        <dbReference type="PROSITE-ProRule" id="PRU00124"/>
    </source>
</evidence>
<comment type="similarity">
    <text evidence="2">Belongs to the LDLR family.</text>
</comment>
<sequence>EAGPAQKGDCSSALGLEDGHVYYGQLTSSSYRENNPADAARLNVVPNVMVMEPGWSPLPGDPHPYLQVDFLEPVWISGVVTQGSERMWGYLSKYTLAFALEESQFMNVTETGDARSPAKVFEVRMVGRKPVTRWLDHLIKARFLRIIPVEFRHTFYLRAEVLGCRGDEWVTVSSKMSSAPSGGPGVQNHTEPVGAPGVHTESPPEGEPGVISPSPTSVSVWTASTPHDDGLPRVLCVEGQFSCRTFGCVEAVLVCDGRDDCPDGSDEHGCGSLAPTPKGPPPHKRCSRKQFLCGSGECVSSERKCDLHKDCADGSDEQHCYDCILSAWSPWSQCSASCGLGSVYRQRSILRDSRPGGSCGGAHLCVCGLVDGHWTEWSSWSECDAPCSGGLMVRNRSCSNPPPKNNGRDCSGMSRQTHTCNTHPCSPSTDTQTGLCNISTLSISSLLSYETQI</sequence>
<dbReference type="InterPro" id="IPR000884">
    <property type="entry name" value="TSP1_rpt"/>
</dbReference>
<dbReference type="FunFam" id="4.10.400.10:FF:000024">
    <property type="entry name" value="Low-density lipoprotein RecePtor related"/>
    <property type="match status" value="1"/>
</dbReference>
<dbReference type="Pfam" id="PF00090">
    <property type="entry name" value="TSP_1"/>
    <property type="match status" value="2"/>
</dbReference>
<evidence type="ECO:0000256" key="1">
    <source>
        <dbReference type="ARBA" id="ARBA00004167"/>
    </source>
</evidence>
<dbReference type="PROSITE" id="PS50092">
    <property type="entry name" value="TSP1"/>
    <property type="match status" value="2"/>
</dbReference>
<dbReference type="SUPFAM" id="SSF49785">
    <property type="entry name" value="Galactose-binding domain-like"/>
    <property type="match status" value="1"/>
</dbReference>
<dbReference type="FunFam" id="2.20.100.10:FF:000002">
    <property type="entry name" value="Unc-5 netrin receptor C"/>
    <property type="match status" value="1"/>
</dbReference>
<dbReference type="Gene3D" id="2.20.100.10">
    <property type="entry name" value="Thrombospondin type-1 (TSP1) repeat"/>
    <property type="match status" value="2"/>
</dbReference>
<keyword evidence="3" id="KW-0245">EGF-like domain</keyword>